<protein>
    <submittedName>
        <fullName evidence="2">Uncharacterized protein</fullName>
    </submittedName>
</protein>
<organism evidence="2 3">
    <name type="scientific">Niastella yeongjuensis</name>
    <dbReference type="NCBI Taxonomy" id="354355"/>
    <lineage>
        <taxon>Bacteria</taxon>
        <taxon>Pseudomonadati</taxon>
        <taxon>Bacteroidota</taxon>
        <taxon>Chitinophagia</taxon>
        <taxon>Chitinophagales</taxon>
        <taxon>Chitinophagaceae</taxon>
        <taxon>Niastella</taxon>
    </lineage>
</organism>
<dbReference type="STRING" id="354355.SAMN05660816_02467"/>
<feature type="transmembrane region" description="Helical" evidence="1">
    <location>
        <begin position="29"/>
        <end position="47"/>
    </location>
</feature>
<keyword evidence="1" id="KW-0472">Membrane</keyword>
<proteinExistence type="predicted"/>
<gene>
    <name evidence="2" type="ORF">A4H97_32650</name>
</gene>
<accession>A0A1V9EGL2</accession>
<name>A0A1V9EGL2_9BACT</name>
<dbReference type="Proteomes" id="UP000192610">
    <property type="component" value="Unassembled WGS sequence"/>
</dbReference>
<comment type="caution">
    <text evidence="2">The sequence shown here is derived from an EMBL/GenBank/DDBJ whole genome shotgun (WGS) entry which is preliminary data.</text>
</comment>
<dbReference type="EMBL" id="LVXG01000031">
    <property type="protein sequence ID" value="OQP45270.1"/>
    <property type="molecule type" value="Genomic_DNA"/>
</dbReference>
<dbReference type="AlphaFoldDB" id="A0A1V9EGL2"/>
<feature type="transmembrane region" description="Helical" evidence="1">
    <location>
        <begin position="53"/>
        <end position="73"/>
    </location>
</feature>
<dbReference type="OrthoDB" id="288286at2"/>
<keyword evidence="1" id="KW-0812">Transmembrane</keyword>
<evidence type="ECO:0000256" key="1">
    <source>
        <dbReference type="SAM" id="Phobius"/>
    </source>
</evidence>
<evidence type="ECO:0000313" key="2">
    <source>
        <dbReference type="EMBL" id="OQP45270.1"/>
    </source>
</evidence>
<dbReference type="RefSeq" id="WP_081202352.1">
    <property type="nucleotide sequence ID" value="NZ_FOCZ01000004.1"/>
</dbReference>
<sequence length="84" mass="9574">METMYKADKREGKMAKILEEQTSKLPSDVFLWASVGAMTAAFVLQLARQKHMSLFIGQWAAPFLLFGIYNKLVKQRGHDKIDKA</sequence>
<evidence type="ECO:0000313" key="3">
    <source>
        <dbReference type="Proteomes" id="UP000192610"/>
    </source>
</evidence>
<keyword evidence="1" id="KW-1133">Transmembrane helix</keyword>
<reference evidence="3" key="1">
    <citation type="submission" date="2016-04" db="EMBL/GenBank/DDBJ databases">
        <authorList>
            <person name="Chen L."/>
            <person name="Zhuang W."/>
            <person name="Wang G."/>
        </authorList>
    </citation>
    <scope>NUCLEOTIDE SEQUENCE [LARGE SCALE GENOMIC DNA]</scope>
    <source>
        <strain evidence="3">17621</strain>
    </source>
</reference>
<keyword evidence="3" id="KW-1185">Reference proteome</keyword>